<evidence type="ECO:0000256" key="4">
    <source>
        <dbReference type="ARBA" id="ARBA00022989"/>
    </source>
</evidence>
<feature type="transmembrane region" description="Helical" evidence="6">
    <location>
        <begin position="499"/>
        <end position="525"/>
    </location>
</feature>
<dbReference type="KEGG" id="asz:ASN_821"/>
<dbReference type="SUPFAM" id="SSF52833">
    <property type="entry name" value="Thioredoxin-like"/>
    <property type="match status" value="1"/>
</dbReference>
<dbReference type="Gene3D" id="3.40.30.10">
    <property type="entry name" value="Glutaredoxin"/>
    <property type="match status" value="1"/>
</dbReference>
<feature type="transmembrane region" description="Helical" evidence="6">
    <location>
        <begin position="531"/>
        <end position="557"/>
    </location>
</feature>
<dbReference type="PANTHER" id="PTHR32234:SF3">
    <property type="entry name" value="SUPPRESSION OF COPPER SENSITIVITY PROTEIN"/>
    <property type="match status" value="1"/>
</dbReference>
<dbReference type="GO" id="GO:0045454">
    <property type="term" value="P:cell redox homeostasis"/>
    <property type="evidence" value="ECO:0007669"/>
    <property type="project" value="TreeGrafter"/>
</dbReference>
<evidence type="ECO:0000256" key="3">
    <source>
        <dbReference type="ARBA" id="ARBA00022748"/>
    </source>
</evidence>
<evidence type="ECO:0000313" key="10">
    <source>
        <dbReference type="Proteomes" id="UP000056109"/>
    </source>
</evidence>
<reference evidence="10" key="1">
    <citation type="submission" date="2014-09" db="EMBL/GenBank/DDBJ databases">
        <authorList>
            <person name="Illeghems K.G."/>
        </authorList>
    </citation>
    <scope>NUCLEOTIDE SEQUENCE [LARGE SCALE GENOMIC DNA]</scope>
    <source>
        <strain evidence="10">108B</strain>
    </source>
</reference>
<organism evidence="9 10">
    <name type="scientific">Acetobacter senegalensis</name>
    <dbReference type="NCBI Taxonomy" id="446692"/>
    <lineage>
        <taxon>Bacteria</taxon>
        <taxon>Pseudomonadati</taxon>
        <taxon>Pseudomonadota</taxon>
        <taxon>Alphaproteobacteria</taxon>
        <taxon>Acetobacterales</taxon>
        <taxon>Acetobacteraceae</taxon>
        <taxon>Acetobacter</taxon>
    </lineage>
</organism>
<evidence type="ECO:0000259" key="8">
    <source>
        <dbReference type="Pfam" id="PF11412"/>
    </source>
</evidence>
<feature type="transmembrane region" description="Helical" evidence="6">
    <location>
        <begin position="569"/>
        <end position="590"/>
    </location>
</feature>
<dbReference type="Pfam" id="PF02683">
    <property type="entry name" value="DsbD_TM"/>
    <property type="match status" value="1"/>
</dbReference>
<feature type="transmembrane region" description="Helical" evidence="6">
    <location>
        <begin position="456"/>
        <end position="478"/>
    </location>
</feature>
<feature type="transmembrane region" description="Helical" evidence="6">
    <location>
        <begin position="55"/>
        <end position="74"/>
    </location>
</feature>
<comment type="subcellular location">
    <subcellularLocation>
        <location evidence="1">Membrane</location>
        <topology evidence="1">Multi-pass membrane protein</topology>
    </subcellularLocation>
</comment>
<dbReference type="InterPro" id="IPR036249">
    <property type="entry name" value="Thioredoxin-like_sf"/>
</dbReference>
<dbReference type="InterPro" id="IPR003834">
    <property type="entry name" value="Cyt_c_assmbl_TM_dom"/>
</dbReference>
<accession>A0A0U5ETP7</accession>
<dbReference type="EMBL" id="LN606600">
    <property type="protein sequence ID" value="CEF40224.1"/>
    <property type="molecule type" value="Genomic_DNA"/>
</dbReference>
<protein>
    <submittedName>
        <fullName evidence="9">Thiol:disulfide interchange protein DsbD, putative</fullName>
    </submittedName>
</protein>
<feature type="transmembrane region" description="Helical" evidence="6">
    <location>
        <begin position="596"/>
        <end position="618"/>
    </location>
</feature>
<dbReference type="InterPro" id="IPR035671">
    <property type="entry name" value="DsbD_gamma"/>
</dbReference>
<name>A0A0U5ETP7_9PROT</name>
<dbReference type="GO" id="GO:0015035">
    <property type="term" value="F:protein-disulfide reductase activity"/>
    <property type="evidence" value="ECO:0007669"/>
    <property type="project" value="TreeGrafter"/>
</dbReference>
<keyword evidence="4 6" id="KW-1133">Transmembrane helix</keyword>
<evidence type="ECO:0000256" key="6">
    <source>
        <dbReference type="SAM" id="Phobius"/>
    </source>
</evidence>
<keyword evidence="2 6" id="KW-0812">Transmembrane</keyword>
<evidence type="ECO:0000256" key="1">
    <source>
        <dbReference type="ARBA" id="ARBA00004141"/>
    </source>
</evidence>
<evidence type="ECO:0000313" key="9">
    <source>
        <dbReference type="EMBL" id="CEF40224.1"/>
    </source>
</evidence>
<feature type="domain" description="Thiol:disulfide interchange protein DsbD N-terminal" evidence="8">
    <location>
        <begin position="108"/>
        <end position="231"/>
    </location>
</feature>
<feature type="domain" description="Cytochrome C biogenesis protein transmembrane" evidence="7">
    <location>
        <begin position="378"/>
        <end position="586"/>
    </location>
</feature>
<proteinExistence type="predicted"/>
<dbReference type="GO" id="GO:0017004">
    <property type="term" value="P:cytochrome complex assembly"/>
    <property type="evidence" value="ECO:0007669"/>
    <property type="project" value="UniProtKB-KW"/>
</dbReference>
<evidence type="ECO:0000259" key="7">
    <source>
        <dbReference type="Pfam" id="PF02683"/>
    </source>
</evidence>
<keyword evidence="10" id="KW-1185">Reference proteome</keyword>
<evidence type="ECO:0000256" key="5">
    <source>
        <dbReference type="ARBA" id="ARBA00023136"/>
    </source>
</evidence>
<keyword evidence="5 6" id="KW-0472">Membrane</keyword>
<dbReference type="PATRIC" id="fig|446692.3.peg.806"/>
<dbReference type="InterPro" id="IPR028250">
    <property type="entry name" value="DsbDN"/>
</dbReference>
<evidence type="ECO:0000256" key="2">
    <source>
        <dbReference type="ARBA" id="ARBA00022692"/>
    </source>
</evidence>
<dbReference type="CDD" id="cd02953">
    <property type="entry name" value="DsbDgamma"/>
    <property type="match status" value="1"/>
</dbReference>
<dbReference type="Proteomes" id="UP000056109">
    <property type="component" value="Chromosome I"/>
</dbReference>
<dbReference type="AlphaFoldDB" id="A0A0U5ETP7"/>
<feature type="transmembrane region" description="Helical" evidence="6">
    <location>
        <begin position="630"/>
        <end position="653"/>
    </location>
</feature>
<feature type="transmembrane region" description="Helical" evidence="6">
    <location>
        <begin position="378"/>
        <end position="399"/>
    </location>
</feature>
<keyword evidence="3" id="KW-0201">Cytochrome c-type biogenesis</keyword>
<sequence length="783" mass="81405">MLYASSAARSPFWSIREPHLFFLLESPCMPCRALPCSVPPDQTAAPRTRAVLRSLWAAGTFALLIAVAMVAAGACLPQAQAAESAAVSTEHSVATLITDSDTADGSTPLRVALRLKLQPGWHTYWQNPGDAGEATAVTITAEGGLTGKTDAIQWPTPQRIRDASLMSYAYTGDVVLPLSLPLHAAKEAASVEKTSATGAGSGTDAPTTLKAHASWLVCASVCVPEEADLSLPLAAGAPHPSAQTPLFEAATQATPVPSPYTATLAADGTLRVSGQDLSPRAVKEAWFMPDKPGLIDQAAPQNEAVQNGAVELHLKRLPDLASTQSLSGILVLKDAAGSEHALYQTAKPAPGAAGGVAPRGESATAASSLTQAGFGQQVVFAFLGGLILNLMPCVFPILAMKALSVAKLGKAERRTQITSAGCYALGVMVTFLALGGLMMALRVAGAAEGWGFQFQSPVFVTLITWLLFGMALNLLGVFEFMPVSGGVSGTPKHGHWHDVLTGTLAVVVATPCTAPFMGVAIAGALSGPPVAGLAVFAAMGLGLAAPYLLLTAIPGLAARMPRPGPWMQYLRQFLAFPLLGSCVWLLWVAALEGGASVVLLLATGMVLLSFAAWLYGVAQTRLIQQGHTRTNAALHGLALLGLLGALALIPALLHQQGSAAASPQTSALPKGVEPFSTARFEALKAAGKPVFVDMTAAWCITCLVNERVALDVPATQQAFAKQDITVLRGDWTNHDPAISAFLKERGRDGVPLYIYSPAHGPEVTLPQILTPGLVISTLENQTK</sequence>
<gene>
    <name evidence="9" type="primary">dsbD</name>
    <name evidence="9" type="ORF">ASN_821</name>
</gene>
<dbReference type="Pfam" id="PF13899">
    <property type="entry name" value="Thioredoxin_7"/>
    <property type="match status" value="1"/>
</dbReference>
<dbReference type="PANTHER" id="PTHR32234">
    <property type="entry name" value="THIOL:DISULFIDE INTERCHANGE PROTEIN DSBD"/>
    <property type="match status" value="1"/>
</dbReference>
<dbReference type="Pfam" id="PF11412">
    <property type="entry name" value="DsbD_N"/>
    <property type="match status" value="1"/>
</dbReference>
<feature type="transmembrane region" description="Helical" evidence="6">
    <location>
        <begin position="420"/>
        <end position="444"/>
    </location>
</feature>
<dbReference type="GO" id="GO:0016020">
    <property type="term" value="C:membrane"/>
    <property type="evidence" value="ECO:0007669"/>
    <property type="project" value="UniProtKB-SubCell"/>
</dbReference>